<feature type="domain" description="DUF202" evidence="7">
    <location>
        <begin position="21"/>
        <end position="96"/>
    </location>
</feature>
<evidence type="ECO:0000256" key="5">
    <source>
        <dbReference type="ARBA" id="ARBA00023136"/>
    </source>
</evidence>
<comment type="subcellular location">
    <subcellularLocation>
        <location evidence="1">Cell membrane</location>
        <topology evidence="1">Multi-pass membrane protein</topology>
    </subcellularLocation>
</comment>
<dbReference type="PANTHER" id="PTHR34187:SF2">
    <property type="entry name" value="DUF202 DOMAIN-CONTAINING PROTEIN"/>
    <property type="match status" value="1"/>
</dbReference>
<evidence type="ECO:0000259" key="7">
    <source>
        <dbReference type="Pfam" id="PF02656"/>
    </source>
</evidence>
<evidence type="ECO:0000256" key="1">
    <source>
        <dbReference type="ARBA" id="ARBA00004651"/>
    </source>
</evidence>
<dbReference type="Proteomes" id="UP000308549">
    <property type="component" value="Unassembled WGS sequence"/>
</dbReference>
<evidence type="ECO:0000256" key="6">
    <source>
        <dbReference type="SAM" id="Phobius"/>
    </source>
</evidence>
<evidence type="ECO:0000256" key="2">
    <source>
        <dbReference type="ARBA" id="ARBA00022475"/>
    </source>
</evidence>
<name>A0A4U0TUZ7_9PEZI</name>
<evidence type="ECO:0000313" key="9">
    <source>
        <dbReference type="Proteomes" id="UP000308549"/>
    </source>
</evidence>
<keyword evidence="5 6" id="KW-0472">Membrane</keyword>
<dbReference type="GO" id="GO:0005886">
    <property type="term" value="C:plasma membrane"/>
    <property type="evidence" value="ECO:0007669"/>
    <property type="project" value="UniProtKB-SubCell"/>
</dbReference>
<sequence length="145" mass="15525">MSFLRRLLTSESLENTGSLARDLLASERTFLAWTRTGLGFIALGVALEKVEVFAQLAPQLLQLHNTEDTKLAAGVLVGSGTLCVAHGTNRYFGVMRDLQRGVFTPNKVGVIGLAVGSLGLAFAGTLLVLEGEKKQAQRNGLDGRR</sequence>
<dbReference type="InterPro" id="IPR052053">
    <property type="entry name" value="IM_YidH-like"/>
</dbReference>
<accession>A0A4U0TUZ7</accession>
<dbReference type="EMBL" id="NAJL01000032">
    <property type="protein sequence ID" value="TKA25816.1"/>
    <property type="molecule type" value="Genomic_DNA"/>
</dbReference>
<feature type="transmembrane region" description="Helical" evidence="6">
    <location>
        <begin position="108"/>
        <end position="129"/>
    </location>
</feature>
<dbReference type="InterPro" id="IPR003807">
    <property type="entry name" value="DUF202"/>
</dbReference>
<comment type="caution">
    <text evidence="8">The sequence shown here is derived from an EMBL/GenBank/DDBJ whole genome shotgun (WGS) entry which is preliminary data.</text>
</comment>
<protein>
    <recommendedName>
        <fullName evidence="7">DUF202 domain-containing protein</fullName>
    </recommendedName>
</protein>
<keyword evidence="9" id="KW-1185">Reference proteome</keyword>
<dbReference type="OrthoDB" id="199599at2759"/>
<evidence type="ECO:0000256" key="3">
    <source>
        <dbReference type="ARBA" id="ARBA00022692"/>
    </source>
</evidence>
<organism evidence="8 9">
    <name type="scientific">Salinomyces thailandicus</name>
    <dbReference type="NCBI Taxonomy" id="706561"/>
    <lineage>
        <taxon>Eukaryota</taxon>
        <taxon>Fungi</taxon>
        <taxon>Dikarya</taxon>
        <taxon>Ascomycota</taxon>
        <taxon>Pezizomycotina</taxon>
        <taxon>Dothideomycetes</taxon>
        <taxon>Dothideomycetidae</taxon>
        <taxon>Mycosphaerellales</taxon>
        <taxon>Teratosphaeriaceae</taxon>
        <taxon>Salinomyces</taxon>
    </lineage>
</organism>
<keyword evidence="3 6" id="KW-0812">Transmembrane</keyword>
<dbReference type="Pfam" id="PF02656">
    <property type="entry name" value="DUF202"/>
    <property type="match status" value="1"/>
</dbReference>
<evidence type="ECO:0000313" key="8">
    <source>
        <dbReference type="EMBL" id="TKA25816.1"/>
    </source>
</evidence>
<feature type="transmembrane region" description="Helical" evidence="6">
    <location>
        <begin position="71"/>
        <end position="88"/>
    </location>
</feature>
<gene>
    <name evidence="8" type="ORF">B0A50_05571</name>
</gene>
<proteinExistence type="predicted"/>
<reference evidence="8 9" key="1">
    <citation type="submission" date="2017-03" db="EMBL/GenBank/DDBJ databases">
        <title>Genomes of endolithic fungi from Antarctica.</title>
        <authorList>
            <person name="Coleine C."/>
            <person name="Masonjones S."/>
            <person name="Stajich J.E."/>
        </authorList>
    </citation>
    <scope>NUCLEOTIDE SEQUENCE [LARGE SCALE GENOMIC DNA]</scope>
    <source>
        <strain evidence="8 9">CCFEE 6315</strain>
    </source>
</reference>
<dbReference type="AlphaFoldDB" id="A0A4U0TUZ7"/>
<evidence type="ECO:0000256" key="4">
    <source>
        <dbReference type="ARBA" id="ARBA00022989"/>
    </source>
</evidence>
<keyword evidence="2" id="KW-1003">Cell membrane</keyword>
<dbReference type="PANTHER" id="PTHR34187">
    <property type="entry name" value="FGR18P"/>
    <property type="match status" value="1"/>
</dbReference>
<keyword evidence="4 6" id="KW-1133">Transmembrane helix</keyword>